<feature type="region of interest" description="Disordered" evidence="1">
    <location>
        <begin position="215"/>
        <end position="262"/>
    </location>
</feature>
<feature type="compositionally biased region" description="Basic residues" evidence="1">
    <location>
        <begin position="240"/>
        <end position="249"/>
    </location>
</feature>
<sequence>MAFKVTFVRFTLKLANITLLLLGLSMGLYALSTYTEYKKLKGETHNVTEVFHLQQHHHDQQQHGSEYLEGMQLSSPLLSDNNNNFNWLNSTKVPVYITGLGGAGVFTIVTATTGLYATDSGGALCLNLYSFELLVMFIFQATVVGLIYSNRFHIPDDQRKSAEHSKFFRFLEKQEKISKVIAVSILCIQVVCICCACLLKRMKWKPRDEFDFDDYEASSPTNRQPLLHFADPDRSGSSSSRKKKKKKRGKSSDIRDKYYDDV</sequence>
<keyword evidence="2" id="KW-0812">Transmembrane</keyword>
<proteinExistence type="predicted"/>
<evidence type="ECO:0000256" key="1">
    <source>
        <dbReference type="SAM" id="MobiDB-lite"/>
    </source>
</evidence>
<evidence type="ECO:0000313" key="5">
    <source>
        <dbReference type="Proteomes" id="UP000316726"/>
    </source>
</evidence>
<dbReference type="EMBL" id="CP031051">
    <property type="protein sequence ID" value="QDZ25650.1"/>
    <property type="molecule type" value="Genomic_DNA"/>
</dbReference>
<evidence type="ECO:0000313" key="4">
    <source>
        <dbReference type="EMBL" id="QDZ25650.1"/>
    </source>
</evidence>
<dbReference type="AlphaFoldDB" id="A0A5B8N1E6"/>
<feature type="transmembrane region" description="Helical" evidence="2">
    <location>
        <begin position="93"/>
        <end position="116"/>
    </location>
</feature>
<reference evidence="3" key="2">
    <citation type="submission" date="2021-01" db="EMBL/GenBank/DDBJ databases">
        <authorList>
            <person name="Corre E."/>
            <person name="Pelletier E."/>
            <person name="Niang G."/>
            <person name="Scheremetjew M."/>
            <person name="Finn R."/>
            <person name="Kale V."/>
            <person name="Holt S."/>
            <person name="Cochrane G."/>
            <person name="Meng A."/>
            <person name="Brown T."/>
            <person name="Cohen L."/>
        </authorList>
    </citation>
    <scope>NUCLEOTIDE SEQUENCE</scope>
    <source>
        <strain evidence="3">CCMP1205</strain>
    </source>
</reference>
<evidence type="ECO:0000313" key="3">
    <source>
        <dbReference type="EMBL" id="CAD9717624.1"/>
    </source>
</evidence>
<keyword evidence="5" id="KW-1185">Reference proteome</keyword>
<evidence type="ECO:0000256" key="2">
    <source>
        <dbReference type="SAM" id="Phobius"/>
    </source>
</evidence>
<keyword evidence="2" id="KW-1133">Transmembrane helix</keyword>
<reference evidence="4 5" key="1">
    <citation type="submission" date="2018-07" db="EMBL/GenBank/DDBJ databases">
        <title>The complete nuclear genome of the prasinophyte Chloropicon primus (CCMP1205).</title>
        <authorList>
            <person name="Pombert J.-F."/>
            <person name="Otis C."/>
            <person name="Turmel M."/>
            <person name="Lemieux C."/>
        </authorList>
    </citation>
    <scope>NUCLEOTIDE SEQUENCE [LARGE SCALE GENOMIC DNA]</scope>
    <source>
        <strain evidence="4 5">CCMP1205</strain>
    </source>
</reference>
<organism evidence="4 5">
    <name type="scientific">Chloropicon primus</name>
    <dbReference type="NCBI Taxonomy" id="1764295"/>
    <lineage>
        <taxon>Eukaryota</taxon>
        <taxon>Viridiplantae</taxon>
        <taxon>Chlorophyta</taxon>
        <taxon>Chloropicophyceae</taxon>
        <taxon>Chloropicales</taxon>
        <taxon>Chloropicaceae</taxon>
        <taxon>Chloropicon</taxon>
    </lineage>
</organism>
<name>A0A5B8N1E6_9CHLO</name>
<keyword evidence="2" id="KW-0472">Membrane</keyword>
<accession>A0A5B8N1E6</accession>
<gene>
    <name evidence="4" type="ORF">A3770_18p81680</name>
    <name evidence="3" type="ORF">CPRI1469_LOCUS6485</name>
</gene>
<feature type="compositionally biased region" description="Basic and acidic residues" evidence="1">
    <location>
        <begin position="250"/>
        <end position="262"/>
    </location>
</feature>
<protein>
    <submittedName>
        <fullName evidence="4">Uncharacterized protein</fullName>
    </submittedName>
</protein>
<dbReference type="EMBL" id="HBHL01009694">
    <property type="protein sequence ID" value="CAD9717624.1"/>
    <property type="molecule type" value="Transcribed_RNA"/>
</dbReference>
<feature type="transmembrane region" description="Helical" evidence="2">
    <location>
        <begin position="180"/>
        <end position="199"/>
    </location>
</feature>
<feature type="transmembrane region" description="Helical" evidence="2">
    <location>
        <begin position="128"/>
        <end position="148"/>
    </location>
</feature>
<feature type="transmembrane region" description="Helical" evidence="2">
    <location>
        <begin position="12"/>
        <end position="31"/>
    </location>
</feature>
<dbReference type="Proteomes" id="UP000316726">
    <property type="component" value="Chromosome 18"/>
</dbReference>